<keyword evidence="6" id="KW-0804">Transcription</keyword>
<feature type="domain" description="Response regulatory" evidence="10">
    <location>
        <begin position="6"/>
        <end position="119"/>
    </location>
</feature>
<dbReference type="GO" id="GO:0005829">
    <property type="term" value="C:cytosol"/>
    <property type="evidence" value="ECO:0007669"/>
    <property type="project" value="TreeGrafter"/>
</dbReference>
<dbReference type="FunFam" id="1.10.10.10:FF:000018">
    <property type="entry name" value="DNA-binding response regulator ResD"/>
    <property type="match status" value="1"/>
</dbReference>
<keyword evidence="13" id="KW-1185">Reference proteome</keyword>
<dbReference type="Pfam" id="PF00072">
    <property type="entry name" value="Response_reg"/>
    <property type="match status" value="1"/>
</dbReference>
<protein>
    <recommendedName>
        <fullName evidence="1">Stage 0 sporulation protein A homolog</fullName>
    </recommendedName>
</protein>
<dbReference type="CDD" id="cd17574">
    <property type="entry name" value="REC_OmpR"/>
    <property type="match status" value="1"/>
</dbReference>
<name>A0A426DLC7_9FIRM</name>
<dbReference type="GO" id="GO:0032993">
    <property type="term" value="C:protein-DNA complex"/>
    <property type="evidence" value="ECO:0007669"/>
    <property type="project" value="TreeGrafter"/>
</dbReference>
<dbReference type="GO" id="GO:0000976">
    <property type="term" value="F:transcription cis-regulatory region binding"/>
    <property type="evidence" value="ECO:0007669"/>
    <property type="project" value="TreeGrafter"/>
</dbReference>
<dbReference type="SMART" id="SM00862">
    <property type="entry name" value="Trans_reg_C"/>
    <property type="match status" value="1"/>
</dbReference>
<dbReference type="Gene3D" id="3.40.50.2300">
    <property type="match status" value="1"/>
</dbReference>
<dbReference type="FunFam" id="3.40.50.2300:FF:000001">
    <property type="entry name" value="DNA-binding response regulator PhoB"/>
    <property type="match status" value="1"/>
</dbReference>
<dbReference type="InterPro" id="IPR016032">
    <property type="entry name" value="Sig_transdc_resp-reg_C-effctor"/>
</dbReference>
<evidence type="ECO:0000259" key="11">
    <source>
        <dbReference type="PROSITE" id="PS51755"/>
    </source>
</evidence>
<evidence type="ECO:0000256" key="3">
    <source>
        <dbReference type="ARBA" id="ARBA00023012"/>
    </source>
</evidence>
<dbReference type="InterPro" id="IPR001867">
    <property type="entry name" value="OmpR/PhoB-type_DNA-bd"/>
</dbReference>
<feature type="modified residue" description="4-aspartylphosphate" evidence="8">
    <location>
        <position position="55"/>
    </location>
</feature>
<evidence type="ECO:0000256" key="1">
    <source>
        <dbReference type="ARBA" id="ARBA00018672"/>
    </source>
</evidence>
<feature type="domain" description="OmpR/PhoB-type" evidence="11">
    <location>
        <begin position="135"/>
        <end position="232"/>
    </location>
</feature>
<comment type="caution">
    <text evidence="12">The sequence shown here is derived from an EMBL/GenBank/DDBJ whole genome shotgun (WGS) entry which is preliminary data.</text>
</comment>
<organism evidence="12 13">
    <name type="scientific">Schaedlerella arabinosiphila</name>
    <dbReference type="NCBI Taxonomy" id="2044587"/>
    <lineage>
        <taxon>Bacteria</taxon>
        <taxon>Bacillati</taxon>
        <taxon>Bacillota</taxon>
        <taxon>Clostridia</taxon>
        <taxon>Lachnospirales</taxon>
        <taxon>Lachnospiraceae</taxon>
        <taxon>Schaedlerella</taxon>
    </lineage>
</organism>
<dbReference type="EMBL" id="RHJS01000002">
    <property type="protein sequence ID" value="RRK33560.1"/>
    <property type="molecule type" value="Genomic_DNA"/>
</dbReference>
<dbReference type="PROSITE" id="PS50110">
    <property type="entry name" value="RESPONSE_REGULATORY"/>
    <property type="match status" value="1"/>
</dbReference>
<dbReference type="GO" id="GO:0000156">
    <property type="term" value="F:phosphorelay response regulator activity"/>
    <property type="evidence" value="ECO:0007669"/>
    <property type="project" value="TreeGrafter"/>
</dbReference>
<dbReference type="InterPro" id="IPR001789">
    <property type="entry name" value="Sig_transdc_resp-reg_receiver"/>
</dbReference>
<dbReference type="Pfam" id="PF00486">
    <property type="entry name" value="Trans_reg_C"/>
    <property type="match status" value="1"/>
</dbReference>
<dbReference type="Gene3D" id="1.10.10.10">
    <property type="entry name" value="Winged helix-like DNA-binding domain superfamily/Winged helix DNA-binding domain"/>
    <property type="match status" value="1"/>
</dbReference>
<reference evidence="12" key="1">
    <citation type="submission" date="2018-10" db="EMBL/GenBank/DDBJ databases">
        <title>Schaedlerella arabinophila gen. nov. sp. nov., isolated from the mouse intestinal tract and comparative analysis with the genome of the closely related altered Schaedler flora strain ASF502.</title>
        <authorList>
            <person name="Miyake S."/>
            <person name="Soh M."/>
            <person name="Seedorf H."/>
        </authorList>
    </citation>
    <scope>NUCLEOTIDE SEQUENCE [LARGE SCALE GENOMIC DNA]</scope>
    <source>
        <strain evidence="12">DSM 106076</strain>
    </source>
</reference>
<keyword evidence="4" id="KW-0805">Transcription regulation</keyword>
<dbReference type="SMART" id="SM00448">
    <property type="entry name" value="REC"/>
    <property type="match status" value="1"/>
</dbReference>
<evidence type="ECO:0000256" key="2">
    <source>
        <dbReference type="ARBA" id="ARBA00022553"/>
    </source>
</evidence>
<evidence type="ECO:0000256" key="5">
    <source>
        <dbReference type="ARBA" id="ARBA00023125"/>
    </source>
</evidence>
<dbReference type="InterPro" id="IPR036388">
    <property type="entry name" value="WH-like_DNA-bd_sf"/>
</dbReference>
<keyword evidence="2 8" id="KW-0597">Phosphoprotein</keyword>
<keyword evidence="3" id="KW-0902">Two-component regulatory system</keyword>
<dbReference type="Proteomes" id="UP000274920">
    <property type="component" value="Unassembled WGS sequence"/>
</dbReference>
<evidence type="ECO:0000256" key="9">
    <source>
        <dbReference type="PROSITE-ProRule" id="PRU01091"/>
    </source>
</evidence>
<evidence type="ECO:0000256" key="7">
    <source>
        <dbReference type="ARBA" id="ARBA00024867"/>
    </source>
</evidence>
<dbReference type="CDD" id="cd00383">
    <property type="entry name" value="trans_reg_C"/>
    <property type="match status" value="1"/>
</dbReference>
<dbReference type="SUPFAM" id="SSF46894">
    <property type="entry name" value="C-terminal effector domain of the bipartite response regulators"/>
    <property type="match status" value="1"/>
</dbReference>
<dbReference type="PANTHER" id="PTHR48111">
    <property type="entry name" value="REGULATOR OF RPOS"/>
    <property type="match status" value="1"/>
</dbReference>
<comment type="function">
    <text evidence="7">May play the central regulatory role in sporulation. It may be an element of the effector pathway responsible for the activation of sporulation genes in response to nutritional stress. Spo0A may act in concert with spo0H (a sigma factor) to control the expression of some genes that are critical to the sporulation process.</text>
</comment>
<feature type="DNA-binding region" description="OmpR/PhoB-type" evidence="9">
    <location>
        <begin position="135"/>
        <end position="232"/>
    </location>
</feature>
<dbReference type="InterPro" id="IPR039420">
    <property type="entry name" value="WalR-like"/>
</dbReference>
<dbReference type="SUPFAM" id="SSF52172">
    <property type="entry name" value="CheY-like"/>
    <property type="match status" value="1"/>
</dbReference>
<sequence>MAAKQKILIVDDDENIAELISLYLNKECFDTKIVFNGEDALDAFETYQPNLILLDLMLPGMDGYQVCREIRAKSSTPVIMLSAKGEVFDKVLGLELGADDYIMKPFDSKEMVARVRAVLRRCQPSKPETPAAGKAKCVEYDGLTINLTNYSVVCDGRQVEMPPKELELLYFLAASPNQVFTREQLLDQIWGYEYIGDTRTVDVHIKRLREKIKDHSGWSISTVWGIGYKFDTKSSTL</sequence>
<evidence type="ECO:0000256" key="4">
    <source>
        <dbReference type="ARBA" id="ARBA00023015"/>
    </source>
</evidence>
<accession>A0A426DLC7</accession>
<evidence type="ECO:0000313" key="13">
    <source>
        <dbReference type="Proteomes" id="UP000274920"/>
    </source>
</evidence>
<dbReference type="PROSITE" id="PS51755">
    <property type="entry name" value="OMPR_PHOB"/>
    <property type="match status" value="1"/>
</dbReference>
<dbReference type="AlphaFoldDB" id="A0A426DLC7"/>
<dbReference type="InterPro" id="IPR011006">
    <property type="entry name" value="CheY-like_superfamily"/>
</dbReference>
<dbReference type="Gene3D" id="6.10.250.690">
    <property type="match status" value="1"/>
</dbReference>
<gene>
    <name evidence="12" type="ORF">EBB54_21055</name>
</gene>
<evidence type="ECO:0000259" key="10">
    <source>
        <dbReference type="PROSITE" id="PS50110"/>
    </source>
</evidence>
<dbReference type="GO" id="GO:0006355">
    <property type="term" value="P:regulation of DNA-templated transcription"/>
    <property type="evidence" value="ECO:0007669"/>
    <property type="project" value="InterPro"/>
</dbReference>
<evidence type="ECO:0000313" key="12">
    <source>
        <dbReference type="EMBL" id="RRK33560.1"/>
    </source>
</evidence>
<dbReference type="RefSeq" id="WP_016298576.1">
    <property type="nucleotide sequence ID" value="NZ_RHJS01000002.1"/>
</dbReference>
<keyword evidence="5 9" id="KW-0238">DNA-binding</keyword>
<dbReference type="PANTHER" id="PTHR48111:SF21">
    <property type="entry name" value="DNA-BINDING DUAL MASTER TRANSCRIPTIONAL REGULATOR RPAA"/>
    <property type="match status" value="1"/>
</dbReference>
<proteinExistence type="predicted"/>
<evidence type="ECO:0000256" key="6">
    <source>
        <dbReference type="ARBA" id="ARBA00023163"/>
    </source>
</evidence>
<evidence type="ECO:0000256" key="8">
    <source>
        <dbReference type="PROSITE-ProRule" id="PRU00169"/>
    </source>
</evidence>